<dbReference type="Gene3D" id="3.40.50.1980">
    <property type="entry name" value="Nitrogenase molybdenum iron protein domain"/>
    <property type="match status" value="2"/>
</dbReference>
<dbReference type="Pfam" id="PF01497">
    <property type="entry name" value="Peripla_BP_2"/>
    <property type="match status" value="1"/>
</dbReference>
<reference evidence="3 4" key="1">
    <citation type="submission" date="2010-04" db="EMBL/GenBank/DDBJ databases">
        <authorList>
            <person name="Qin X."/>
            <person name="Bachman B."/>
            <person name="Battles P."/>
            <person name="Bell A."/>
            <person name="Bess C."/>
            <person name="Bickham C."/>
            <person name="Chaboub L."/>
            <person name="Chen D."/>
            <person name="Coyle M."/>
            <person name="Deiros D.R."/>
            <person name="Dinh H."/>
            <person name="Forbes L."/>
            <person name="Fowler G."/>
            <person name="Francisco L."/>
            <person name="Fu Q."/>
            <person name="Gubbala S."/>
            <person name="Hale W."/>
            <person name="Han Y."/>
            <person name="Hemphill L."/>
            <person name="Highlander S.K."/>
            <person name="Hirani K."/>
            <person name="Hogues M."/>
            <person name="Jackson L."/>
            <person name="Jakkamsetti A."/>
            <person name="Javaid M."/>
            <person name="Jiang H."/>
            <person name="Korchina V."/>
            <person name="Kovar C."/>
            <person name="Lara F."/>
            <person name="Lee S."/>
            <person name="Mata R."/>
            <person name="Mathew T."/>
            <person name="Moen C."/>
            <person name="Morales K."/>
            <person name="Munidasa M."/>
            <person name="Nazareth L."/>
            <person name="Ngo R."/>
            <person name="Nguyen L."/>
            <person name="Okwuonu G."/>
            <person name="Ongeri F."/>
            <person name="Patil S."/>
            <person name="Petrosino J."/>
            <person name="Pham C."/>
            <person name="Pham P."/>
            <person name="Pu L.-L."/>
            <person name="Puazo M."/>
            <person name="Raj R."/>
            <person name="Reid J."/>
            <person name="Rouhana J."/>
            <person name="Saada N."/>
            <person name="Shang Y."/>
            <person name="Simmons D."/>
            <person name="Thornton R."/>
            <person name="Warren J."/>
            <person name="Weissenberger G."/>
            <person name="Zhang J."/>
            <person name="Zhang L."/>
            <person name="Zhou C."/>
            <person name="Zhu D."/>
            <person name="Muzny D."/>
            <person name="Worley K."/>
            <person name="Gibbs R."/>
        </authorList>
    </citation>
    <scope>NUCLEOTIDE SEQUENCE [LARGE SCALE GENOMIC DNA]</scope>
    <source>
        <strain evidence="3 4">ATCC 49957</strain>
    </source>
</reference>
<sequence length="369" mass="38587">MLAAGLALPLLARPGLLRAASDAPVTVTDLLGRRVSLPRPPRRIVLAQGRLLGTMGLLHPDPVALLAGRASDMAQALPDEEAAWTARFPALRGVPQLGRRILADMSVESVLALQPDLVLLTRGAIAPLDARGGSEVLARLERLGLTAAVVDFMADPLAETLPSLAILGALLDRRDQAAALSAVYRARLAALDALRATQPAAPVPVLLHNNAGGRECCYSIARGSFADFLARMGGRSIAADLLPGALGQLHRETVLVSDAPVYLATGGVYNGRGGVSLGAGISAGAARDSLAAMLRAQGLDALPSVRAGRAHALWLGFNETPLHLVALEALAGWLHPALAPRLSPERLLERIDRDFSALPMQGSYWTSLA</sequence>
<dbReference type="OrthoDB" id="9775594at2"/>
<dbReference type="PANTHER" id="PTHR30535:SF34">
    <property type="entry name" value="MOLYBDATE-BINDING PROTEIN MOLA"/>
    <property type="match status" value="1"/>
</dbReference>
<name>D5RJM4_9PROT</name>
<dbReference type="SUPFAM" id="SSF53807">
    <property type="entry name" value="Helical backbone' metal receptor"/>
    <property type="match status" value="1"/>
</dbReference>
<feature type="domain" description="Fe/B12 periplasmic-binding" evidence="2">
    <location>
        <begin position="43"/>
        <end position="342"/>
    </location>
</feature>
<evidence type="ECO:0000259" key="2">
    <source>
        <dbReference type="PROSITE" id="PS50983"/>
    </source>
</evidence>
<keyword evidence="1" id="KW-0732">Signal</keyword>
<gene>
    <name evidence="3" type="ORF">HMPREF0731_1284</name>
</gene>
<dbReference type="InterPro" id="IPR050902">
    <property type="entry name" value="ABC_Transporter_SBP"/>
</dbReference>
<dbReference type="Proteomes" id="UP000005324">
    <property type="component" value="Unassembled WGS sequence"/>
</dbReference>
<evidence type="ECO:0000313" key="3">
    <source>
        <dbReference type="EMBL" id="EFH12508.1"/>
    </source>
</evidence>
<comment type="caution">
    <text evidence="3">The sequence shown here is derived from an EMBL/GenBank/DDBJ whole genome shotgun (WGS) entry which is preliminary data.</text>
</comment>
<dbReference type="PROSITE" id="PS50983">
    <property type="entry name" value="FE_B12_PBP"/>
    <property type="match status" value="1"/>
</dbReference>
<evidence type="ECO:0000256" key="1">
    <source>
        <dbReference type="SAM" id="SignalP"/>
    </source>
</evidence>
<keyword evidence="4" id="KW-1185">Reference proteome</keyword>
<dbReference type="AlphaFoldDB" id="D5RJM4"/>
<feature type="chain" id="PRO_5003075697" evidence="1">
    <location>
        <begin position="20"/>
        <end position="369"/>
    </location>
</feature>
<proteinExistence type="predicted"/>
<evidence type="ECO:0000313" key="4">
    <source>
        <dbReference type="Proteomes" id="UP000005324"/>
    </source>
</evidence>
<feature type="signal peptide" evidence="1">
    <location>
        <begin position="1"/>
        <end position="19"/>
    </location>
</feature>
<protein>
    <submittedName>
        <fullName evidence="3">Ferrichrome/ferrioxamine B periplasmic transporter</fullName>
    </submittedName>
</protein>
<dbReference type="PANTHER" id="PTHR30535">
    <property type="entry name" value="VITAMIN B12-BINDING PROTEIN"/>
    <property type="match status" value="1"/>
</dbReference>
<dbReference type="EMBL" id="ADVL01000210">
    <property type="protein sequence ID" value="EFH12508.1"/>
    <property type="molecule type" value="Genomic_DNA"/>
</dbReference>
<dbReference type="HOGENOM" id="CLU_038034_5_0_5"/>
<organism evidence="3 4">
    <name type="scientific">Pseudoroseomonas cervicalis ATCC 49957</name>
    <dbReference type="NCBI Taxonomy" id="525371"/>
    <lineage>
        <taxon>Bacteria</taxon>
        <taxon>Pseudomonadati</taxon>
        <taxon>Pseudomonadota</taxon>
        <taxon>Alphaproteobacteria</taxon>
        <taxon>Acetobacterales</taxon>
        <taxon>Roseomonadaceae</taxon>
        <taxon>Roseomonas</taxon>
    </lineage>
</organism>
<dbReference type="InterPro" id="IPR002491">
    <property type="entry name" value="ABC_transptr_periplasmic_BD"/>
</dbReference>
<accession>D5RJM4</accession>